<dbReference type="Gene3D" id="1.10.8.70">
    <property type="entry name" value="Glutamate-tRNA synthetase, class I, anticodon-binding domain 1"/>
    <property type="match status" value="1"/>
</dbReference>
<feature type="domain" description="Aminoacyl-tRNA synthetase class I anticodon-binding" evidence="11">
    <location>
        <begin position="350"/>
        <end position="494"/>
    </location>
</feature>
<dbReference type="InterPro" id="IPR000924">
    <property type="entry name" value="Glu/Gln-tRNA-synth"/>
</dbReference>
<proteinExistence type="inferred from homology"/>
<evidence type="ECO:0000313" key="13">
    <source>
        <dbReference type="Proteomes" id="UP000035648"/>
    </source>
</evidence>
<evidence type="ECO:0000256" key="8">
    <source>
        <dbReference type="HAMAP-Rule" id="MF_00022"/>
    </source>
</evidence>
<dbReference type="Proteomes" id="UP000035648">
    <property type="component" value="Chromosome"/>
</dbReference>
<evidence type="ECO:0000256" key="6">
    <source>
        <dbReference type="ARBA" id="ARBA00022917"/>
    </source>
</evidence>
<comment type="function">
    <text evidence="8">Catalyzes the attachment of glutamate to tRNA(Glu) in a two-step reaction: glutamate is first activated by ATP to form Glu-AMP and then transferred to the acceptor end of tRNA(Glu).</text>
</comment>
<feature type="binding site" evidence="8">
    <location>
        <position position="257"/>
    </location>
    <ligand>
        <name>ATP</name>
        <dbReference type="ChEBI" id="CHEBI:30616"/>
    </ligand>
</feature>
<evidence type="ECO:0000259" key="10">
    <source>
        <dbReference type="Pfam" id="PF00749"/>
    </source>
</evidence>
<dbReference type="InterPro" id="IPR008925">
    <property type="entry name" value="aa_tRNA-synth_I_cd-bd_sf"/>
</dbReference>
<gene>
    <name evidence="8 12" type="primary">gltX</name>
    <name evidence="12" type="ORF">UT28_C0001G0294</name>
</gene>
<dbReference type="Gene3D" id="1.10.10.350">
    <property type="match status" value="1"/>
</dbReference>
<dbReference type="EC" id="6.1.1.17" evidence="8"/>
<dbReference type="GO" id="GO:0006424">
    <property type="term" value="P:glutamyl-tRNA aminoacylation"/>
    <property type="evidence" value="ECO:0007669"/>
    <property type="project" value="UniProtKB-UniRule"/>
</dbReference>
<protein>
    <recommendedName>
        <fullName evidence="8">Glutamate--tRNA ligase</fullName>
        <ecNumber evidence="8">6.1.1.17</ecNumber>
    </recommendedName>
    <alternativeName>
        <fullName evidence="8">Glutamyl-tRNA synthetase</fullName>
        <shortName evidence="8">GluRS</shortName>
    </alternativeName>
</protein>
<dbReference type="InterPro" id="IPR045462">
    <property type="entry name" value="aa-tRNA-synth_I_cd-bd"/>
</dbReference>
<dbReference type="KEGG" id="bbgw:UT28_C0001G0294"/>
<dbReference type="GO" id="GO:0008270">
    <property type="term" value="F:zinc ion binding"/>
    <property type="evidence" value="ECO:0007669"/>
    <property type="project" value="InterPro"/>
</dbReference>
<evidence type="ECO:0000256" key="7">
    <source>
        <dbReference type="ARBA" id="ARBA00023146"/>
    </source>
</evidence>
<keyword evidence="6 8" id="KW-0648">Protein biosynthesis</keyword>
<evidence type="ECO:0000256" key="5">
    <source>
        <dbReference type="ARBA" id="ARBA00022840"/>
    </source>
</evidence>
<keyword evidence="4 8" id="KW-0547">Nucleotide-binding</keyword>
<keyword evidence="2 8" id="KW-0963">Cytoplasm</keyword>
<sequence length="500" mass="56982">MIDNAEVRTRIAPSPTGLFHFGSARTALFNWLFAKKHDGRFILRIEDTDRERSTEEYELDAEGALSWLGLGWDEGPETPDLYGPYRQSERLPIYERFAKKMVEDGFAYYCYCTQEELDKERKELEEKKLPPKYSGRCRNLSKEDADKCKAEGRKPAIRFKVPENKTIKWKDLIHGPMEFDSNLIGDFVIVKPNGDPIFLISNIVDDAEMKISHVVRGDDHLANTPKQLMLADAMNLPVPEYGHLPMILNPDRTKMSKRKNPTSITHDFRDEGYLPEAVINFMAFLGWTPARSASSTADAGGPKINKEFFTLDELVGEFDFSQVGKSPAVFDVEKLNFYNGYYIRQMELGELAKRCLPYMEKASLVKKEDEKLLDVIGLVQERMKKLSEAPALTEFFFKKPEYDAELLIAKKSTKEITLKALEESYKVLTEEVDFTRDSIEQLLRAMAENIGVSAGEVLWPIRVALSGKAASPGTFELISFFGKNETLERIKTAIDMLNSK</sequence>
<dbReference type="PANTHER" id="PTHR43311">
    <property type="entry name" value="GLUTAMATE--TRNA LIGASE"/>
    <property type="match status" value="1"/>
</dbReference>
<keyword evidence="9" id="KW-0175">Coiled coil</keyword>
<dbReference type="NCBIfam" id="TIGR00464">
    <property type="entry name" value="gltX_bact"/>
    <property type="match status" value="1"/>
</dbReference>
<evidence type="ECO:0000256" key="3">
    <source>
        <dbReference type="ARBA" id="ARBA00022598"/>
    </source>
</evidence>
<keyword evidence="3 8" id="KW-0436">Ligase</keyword>
<dbReference type="CDD" id="cd00808">
    <property type="entry name" value="GluRS_core"/>
    <property type="match status" value="1"/>
</dbReference>
<dbReference type="PANTHER" id="PTHR43311:SF2">
    <property type="entry name" value="GLUTAMATE--TRNA LIGASE, MITOCHONDRIAL-RELATED"/>
    <property type="match status" value="1"/>
</dbReference>
<dbReference type="SUPFAM" id="SSF48163">
    <property type="entry name" value="An anticodon-binding domain of class I aminoacyl-tRNA synthetases"/>
    <property type="match status" value="1"/>
</dbReference>
<name>A0A0G4B3U9_9BACT</name>
<comment type="caution">
    <text evidence="8">Lacks conserved residue(s) required for the propagation of feature annotation.</text>
</comment>
<dbReference type="InterPro" id="IPR020058">
    <property type="entry name" value="Glu/Gln-tRNA-synth_Ib_cat-dom"/>
</dbReference>
<dbReference type="InterPro" id="IPR020751">
    <property type="entry name" value="aa-tRNA-synth_I_codon-bd_sub2"/>
</dbReference>
<dbReference type="AlphaFoldDB" id="A0A0G4B3U9"/>
<dbReference type="GO" id="GO:0005829">
    <property type="term" value="C:cytosol"/>
    <property type="evidence" value="ECO:0007669"/>
    <property type="project" value="TreeGrafter"/>
</dbReference>
<feature type="coiled-coil region" evidence="9">
    <location>
        <begin position="411"/>
        <end position="445"/>
    </location>
</feature>
<comment type="catalytic activity">
    <reaction evidence="8">
        <text>tRNA(Glu) + L-glutamate + ATP = L-glutamyl-tRNA(Glu) + AMP + diphosphate</text>
        <dbReference type="Rhea" id="RHEA:23540"/>
        <dbReference type="Rhea" id="RHEA-COMP:9663"/>
        <dbReference type="Rhea" id="RHEA-COMP:9680"/>
        <dbReference type="ChEBI" id="CHEBI:29985"/>
        <dbReference type="ChEBI" id="CHEBI:30616"/>
        <dbReference type="ChEBI" id="CHEBI:33019"/>
        <dbReference type="ChEBI" id="CHEBI:78442"/>
        <dbReference type="ChEBI" id="CHEBI:78520"/>
        <dbReference type="ChEBI" id="CHEBI:456215"/>
        <dbReference type="EC" id="6.1.1.17"/>
    </reaction>
</comment>
<reference evidence="12 13" key="1">
    <citation type="journal article" date="2015" name="Nature">
        <title>rRNA introns, odd ribosomes, and small enigmatic genomes across a large radiation of phyla.</title>
        <authorList>
            <person name="Brown C.T."/>
            <person name="Hug L.A."/>
            <person name="Thomas B.C."/>
            <person name="Sharon I."/>
            <person name="Castelle C.J."/>
            <person name="Singh A."/>
            <person name="Wilkins M.J."/>
            <person name="Williams K.H."/>
            <person name="Banfield J.F."/>
        </authorList>
    </citation>
    <scope>NUCLEOTIDE SEQUENCE [LARGE SCALE GENOMIC DNA]</scope>
</reference>
<dbReference type="Gene3D" id="3.40.50.620">
    <property type="entry name" value="HUPs"/>
    <property type="match status" value="1"/>
</dbReference>
<comment type="subcellular location">
    <subcellularLocation>
        <location evidence="8">Cytoplasm</location>
    </subcellularLocation>
</comment>
<dbReference type="GO" id="GO:0005524">
    <property type="term" value="F:ATP binding"/>
    <property type="evidence" value="ECO:0007669"/>
    <property type="project" value="UniProtKB-UniRule"/>
</dbReference>
<organism evidence="12 13">
    <name type="scientific">Berkelbacteria bacterium GW2011_GWE1_39_12</name>
    <dbReference type="NCBI Taxonomy" id="1618337"/>
    <lineage>
        <taxon>Bacteria</taxon>
        <taxon>Candidatus Berkelbacteria</taxon>
    </lineage>
</organism>
<dbReference type="STRING" id="1618337.UT28_C0001G0294"/>
<dbReference type="HAMAP" id="MF_00022">
    <property type="entry name" value="Glu_tRNA_synth_type1"/>
    <property type="match status" value="1"/>
</dbReference>
<dbReference type="EMBL" id="CP011213">
    <property type="protein sequence ID" value="AKM82103.1"/>
    <property type="molecule type" value="Genomic_DNA"/>
</dbReference>
<dbReference type="InterPro" id="IPR014729">
    <property type="entry name" value="Rossmann-like_a/b/a_fold"/>
</dbReference>
<dbReference type="Pfam" id="PF00749">
    <property type="entry name" value="tRNA-synt_1c"/>
    <property type="match status" value="1"/>
</dbReference>
<dbReference type="InterPro" id="IPR033910">
    <property type="entry name" value="GluRS_core"/>
</dbReference>
<dbReference type="FunFam" id="3.40.50.620:FF:000045">
    <property type="entry name" value="Glutamate--tRNA ligase, mitochondrial"/>
    <property type="match status" value="1"/>
</dbReference>
<evidence type="ECO:0000313" key="12">
    <source>
        <dbReference type="EMBL" id="AKM82103.1"/>
    </source>
</evidence>
<comment type="similarity">
    <text evidence="1 8">Belongs to the class-I aminoacyl-tRNA synthetase family. Glutamate--tRNA ligase type 1 subfamily.</text>
</comment>
<keyword evidence="7 8" id="KW-0030">Aminoacyl-tRNA synthetase</keyword>
<dbReference type="InterPro" id="IPR020752">
    <property type="entry name" value="Glu-tRNA-synth_I_codon-bd_sub1"/>
</dbReference>
<feature type="short sequence motif" description="'KMSKS' region" evidence="8">
    <location>
        <begin position="254"/>
        <end position="258"/>
    </location>
</feature>
<dbReference type="GO" id="GO:0004818">
    <property type="term" value="F:glutamate-tRNA ligase activity"/>
    <property type="evidence" value="ECO:0007669"/>
    <property type="project" value="UniProtKB-UniRule"/>
</dbReference>
<feature type="domain" description="Glutamyl/glutaminyl-tRNA synthetase class Ib catalytic" evidence="10">
    <location>
        <begin position="6"/>
        <end position="336"/>
    </location>
</feature>
<evidence type="ECO:0000256" key="9">
    <source>
        <dbReference type="SAM" id="Coils"/>
    </source>
</evidence>
<evidence type="ECO:0000256" key="2">
    <source>
        <dbReference type="ARBA" id="ARBA00022490"/>
    </source>
</evidence>
<evidence type="ECO:0000256" key="1">
    <source>
        <dbReference type="ARBA" id="ARBA00007894"/>
    </source>
</evidence>
<dbReference type="PATRIC" id="fig|1618337.4.peg.290"/>
<comment type="subunit">
    <text evidence="8">Monomer.</text>
</comment>
<dbReference type="InterPro" id="IPR049940">
    <property type="entry name" value="GluQ/Sye"/>
</dbReference>
<dbReference type="Pfam" id="PF19269">
    <property type="entry name" value="Anticodon_2"/>
    <property type="match status" value="1"/>
</dbReference>
<evidence type="ECO:0000259" key="11">
    <source>
        <dbReference type="Pfam" id="PF19269"/>
    </source>
</evidence>
<dbReference type="InterPro" id="IPR004527">
    <property type="entry name" value="Glu-tRNA-ligase_bac/mito"/>
</dbReference>
<evidence type="ECO:0000256" key="4">
    <source>
        <dbReference type="ARBA" id="ARBA00022741"/>
    </source>
</evidence>
<dbReference type="PRINTS" id="PR00987">
    <property type="entry name" value="TRNASYNTHGLU"/>
</dbReference>
<accession>A0A0G4B3U9</accession>
<dbReference type="SUPFAM" id="SSF52374">
    <property type="entry name" value="Nucleotidylyl transferase"/>
    <property type="match status" value="1"/>
</dbReference>
<dbReference type="GO" id="GO:0000049">
    <property type="term" value="F:tRNA binding"/>
    <property type="evidence" value="ECO:0007669"/>
    <property type="project" value="InterPro"/>
</dbReference>
<keyword evidence="5 8" id="KW-0067">ATP-binding</keyword>